<organism evidence="2 3">
    <name type="scientific">Flavonifractor plautii</name>
    <name type="common">Fusobacterium plautii</name>
    <dbReference type="NCBI Taxonomy" id="292800"/>
    <lineage>
        <taxon>Bacteria</taxon>
        <taxon>Bacillati</taxon>
        <taxon>Bacillota</taxon>
        <taxon>Clostridia</taxon>
        <taxon>Eubacteriales</taxon>
        <taxon>Oscillospiraceae</taxon>
        <taxon>Flavonifractor</taxon>
    </lineage>
</organism>
<dbReference type="AlphaFoldDB" id="A0A174C7N9"/>
<dbReference type="EMBL" id="CYZT01000043">
    <property type="protein sequence ID" value="CUO09174.1"/>
    <property type="molecule type" value="Genomic_DNA"/>
</dbReference>
<sequence length="209" mass="23283">MSAYPEKPVRPPPGQNGVEHLLDLRNQPPLPCQHVNRGDQCGNARDHPTADGVAKVQQIRQSLGEIGGNIGHQVLIRANSLIQGLRLQSKLLGEGLHQAVQAGQIGLHVGGQIYHALRHLRYDQVEQDHNDRQGDQIDRQNRQPTPVLLLLVELSLKKAHGRIEQIGDSKTCNKGRQHTHKCAHPDRDNIEIGQSHIKQDSGQQDDQER</sequence>
<evidence type="ECO:0000313" key="3">
    <source>
        <dbReference type="Proteomes" id="UP000095746"/>
    </source>
</evidence>
<evidence type="ECO:0000313" key="2">
    <source>
        <dbReference type="EMBL" id="CUO09174.1"/>
    </source>
</evidence>
<gene>
    <name evidence="2" type="ORF">ERS852411_00956</name>
</gene>
<feature type="region of interest" description="Disordered" evidence="1">
    <location>
        <begin position="167"/>
        <end position="209"/>
    </location>
</feature>
<protein>
    <submittedName>
        <fullName evidence="2">Uncharacterized protein</fullName>
    </submittedName>
</protein>
<dbReference type="Proteomes" id="UP000095746">
    <property type="component" value="Unassembled WGS sequence"/>
</dbReference>
<name>A0A174C7N9_FLAPL</name>
<feature type="compositionally biased region" description="Basic residues" evidence="1">
    <location>
        <begin position="173"/>
        <end position="182"/>
    </location>
</feature>
<reference evidence="2 3" key="1">
    <citation type="submission" date="2015-09" db="EMBL/GenBank/DDBJ databases">
        <authorList>
            <consortium name="Pathogen Informatics"/>
        </authorList>
    </citation>
    <scope>NUCLEOTIDE SEQUENCE [LARGE SCALE GENOMIC DNA]</scope>
    <source>
        <strain evidence="2 3">2789STDY5608854</strain>
    </source>
</reference>
<accession>A0A174C7N9</accession>
<evidence type="ECO:0000256" key="1">
    <source>
        <dbReference type="SAM" id="MobiDB-lite"/>
    </source>
</evidence>
<proteinExistence type="predicted"/>